<feature type="domain" description="ABC transporter" evidence="5">
    <location>
        <begin position="29"/>
        <end position="259"/>
    </location>
</feature>
<dbReference type="Gene3D" id="3.40.50.300">
    <property type="entry name" value="P-loop containing nucleotide triphosphate hydrolases"/>
    <property type="match status" value="1"/>
</dbReference>
<comment type="caution">
    <text evidence="6">The sequence shown here is derived from an EMBL/GenBank/DDBJ whole genome shotgun (WGS) entry which is preliminary data.</text>
</comment>
<protein>
    <submittedName>
        <fullName evidence="6">Multidrug ABC transporter ATP-binding protein</fullName>
    </submittedName>
</protein>
<gene>
    <name evidence="6" type="ORF">Pme01_25450</name>
</gene>
<dbReference type="Proteomes" id="UP000599074">
    <property type="component" value="Unassembled WGS sequence"/>
</dbReference>
<dbReference type="GO" id="GO:0016887">
    <property type="term" value="F:ATP hydrolysis activity"/>
    <property type="evidence" value="ECO:0007669"/>
    <property type="project" value="InterPro"/>
</dbReference>
<sequence length="329" mass="35439">MGAPRLAGGRYDRRVDGEVQTLPDHEYGVLARGVTRRFGSVEALRGLDLTVPYGRVTALVGPNGAGKTTLLLVLATLLRPDAGEVRVAGLDPAVHPDQVRASMGWMPDVFGVYDQLTVREYLAFFADAYLLGRSRAGERVRSLLGQVHLDEYADRPVHVLSRGQKQRLALARALVHEPRVLLLDEPASGLDPRSRIELRDLLRGLAEAGTAVLVSSHILTELEEIADRIVFVADGRTVAEHEIGDLAARTATGWRVRATDPVALHAALERHGVAAGEANGSGTELPPMSEDEAADLLAALVAEGVRVVTFAPIGSHLESAYLAMAQERR</sequence>
<dbReference type="PANTHER" id="PTHR43335:SF3">
    <property type="entry name" value="ABC TRANSPORTER"/>
    <property type="match status" value="1"/>
</dbReference>
<dbReference type="CDD" id="cd03230">
    <property type="entry name" value="ABC_DR_subfamily_A"/>
    <property type="match status" value="1"/>
</dbReference>
<dbReference type="InterPro" id="IPR027417">
    <property type="entry name" value="P-loop_NTPase"/>
</dbReference>
<dbReference type="InterPro" id="IPR003439">
    <property type="entry name" value="ABC_transporter-like_ATP-bd"/>
</dbReference>
<dbReference type="Pfam" id="PF00005">
    <property type="entry name" value="ABC_tran"/>
    <property type="match status" value="1"/>
</dbReference>
<dbReference type="EMBL" id="BOON01000023">
    <property type="protein sequence ID" value="GII22948.1"/>
    <property type="molecule type" value="Genomic_DNA"/>
</dbReference>
<keyword evidence="3" id="KW-0547">Nucleotide-binding</keyword>
<comment type="similarity">
    <text evidence="1">Belongs to the ABC transporter superfamily.</text>
</comment>
<evidence type="ECO:0000256" key="2">
    <source>
        <dbReference type="ARBA" id="ARBA00022448"/>
    </source>
</evidence>
<keyword evidence="2" id="KW-0813">Transport</keyword>
<evidence type="ECO:0000313" key="7">
    <source>
        <dbReference type="Proteomes" id="UP000599074"/>
    </source>
</evidence>
<dbReference type="SUPFAM" id="SSF52540">
    <property type="entry name" value="P-loop containing nucleoside triphosphate hydrolases"/>
    <property type="match status" value="1"/>
</dbReference>
<keyword evidence="7" id="KW-1185">Reference proteome</keyword>
<dbReference type="SMART" id="SM00382">
    <property type="entry name" value="AAA"/>
    <property type="match status" value="1"/>
</dbReference>
<organism evidence="6 7">
    <name type="scientific">Planosporangium mesophilum</name>
    <dbReference type="NCBI Taxonomy" id="689768"/>
    <lineage>
        <taxon>Bacteria</taxon>
        <taxon>Bacillati</taxon>
        <taxon>Actinomycetota</taxon>
        <taxon>Actinomycetes</taxon>
        <taxon>Micromonosporales</taxon>
        <taxon>Micromonosporaceae</taxon>
        <taxon>Planosporangium</taxon>
    </lineage>
</organism>
<accession>A0A8J3TA62</accession>
<keyword evidence="4 6" id="KW-0067">ATP-binding</keyword>
<dbReference type="InterPro" id="IPR003593">
    <property type="entry name" value="AAA+_ATPase"/>
</dbReference>
<evidence type="ECO:0000259" key="5">
    <source>
        <dbReference type="PROSITE" id="PS50893"/>
    </source>
</evidence>
<evidence type="ECO:0000256" key="4">
    <source>
        <dbReference type="ARBA" id="ARBA00022840"/>
    </source>
</evidence>
<evidence type="ECO:0000256" key="3">
    <source>
        <dbReference type="ARBA" id="ARBA00022741"/>
    </source>
</evidence>
<evidence type="ECO:0000313" key="6">
    <source>
        <dbReference type="EMBL" id="GII22948.1"/>
    </source>
</evidence>
<name>A0A8J3TA62_9ACTN</name>
<dbReference type="PROSITE" id="PS50893">
    <property type="entry name" value="ABC_TRANSPORTER_2"/>
    <property type="match status" value="1"/>
</dbReference>
<reference evidence="6" key="1">
    <citation type="submission" date="2021-01" db="EMBL/GenBank/DDBJ databases">
        <title>Whole genome shotgun sequence of Planosporangium mesophilum NBRC 109066.</title>
        <authorList>
            <person name="Komaki H."/>
            <person name="Tamura T."/>
        </authorList>
    </citation>
    <scope>NUCLEOTIDE SEQUENCE</scope>
    <source>
        <strain evidence="6">NBRC 109066</strain>
    </source>
</reference>
<proteinExistence type="inferred from homology"/>
<dbReference type="PANTHER" id="PTHR43335">
    <property type="entry name" value="ABC TRANSPORTER, ATP-BINDING PROTEIN"/>
    <property type="match status" value="1"/>
</dbReference>
<dbReference type="GO" id="GO:0005524">
    <property type="term" value="F:ATP binding"/>
    <property type="evidence" value="ECO:0007669"/>
    <property type="project" value="UniProtKB-KW"/>
</dbReference>
<dbReference type="AlphaFoldDB" id="A0A8J3TA62"/>
<evidence type="ECO:0000256" key="1">
    <source>
        <dbReference type="ARBA" id="ARBA00005417"/>
    </source>
</evidence>